<evidence type="ECO:0000313" key="17">
    <source>
        <dbReference type="Proteomes" id="UP001310890"/>
    </source>
</evidence>
<evidence type="ECO:0000256" key="4">
    <source>
        <dbReference type="ARBA" id="ARBA00022448"/>
    </source>
</evidence>
<dbReference type="InterPro" id="IPR001469">
    <property type="entry name" value="ATP_synth_F1_dsu/esu"/>
</dbReference>
<sequence length="224" mass="24213">MYQYLNDVDAGNDLTLNVAPHVIGTAIPERRFPASCTTYNSKGEFPAAIEDRYTTLIDTMNSFKVARAAVRARSSAVRVPLQRRSYADVAPDKIKLSLALPHQAIYRSQDVVQVNIPAESGEMGILAQHVPSIEQLKPGLVEIIEEAGGSKQFFLSGGFATVQPNSVLSINAVEGYPLEDFSAESVRNQISEAQKIAGGSGSEHDKAEANIELEVLESLQAALK</sequence>
<gene>
    <name evidence="16" type="ORF">LTR62_007530</name>
</gene>
<evidence type="ECO:0000259" key="15">
    <source>
        <dbReference type="Pfam" id="PF21334"/>
    </source>
</evidence>
<keyword evidence="8" id="KW-0406">Ion transport</keyword>
<evidence type="ECO:0000313" key="16">
    <source>
        <dbReference type="EMBL" id="KAK5109074.1"/>
    </source>
</evidence>
<evidence type="ECO:0000256" key="5">
    <source>
        <dbReference type="ARBA" id="ARBA00022781"/>
    </source>
</evidence>
<dbReference type="PANTHER" id="PTHR13822:SF7">
    <property type="entry name" value="ATP SYNTHASE SUBUNIT DELTA, MITOCHONDRIAL"/>
    <property type="match status" value="1"/>
</dbReference>
<dbReference type="PANTHER" id="PTHR13822">
    <property type="entry name" value="ATP SYNTHASE DELTA/EPSILON CHAIN"/>
    <property type="match status" value="1"/>
</dbReference>
<comment type="subcellular location">
    <subcellularLocation>
        <location evidence="1">Mitochondrion inner membrane</location>
    </subcellularLocation>
</comment>
<evidence type="ECO:0000256" key="6">
    <source>
        <dbReference type="ARBA" id="ARBA00022792"/>
    </source>
</evidence>
<dbReference type="GO" id="GO:0045259">
    <property type="term" value="C:proton-transporting ATP synthase complex"/>
    <property type="evidence" value="ECO:0007669"/>
    <property type="project" value="UniProtKB-KW"/>
</dbReference>
<evidence type="ECO:0000256" key="1">
    <source>
        <dbReference type="ARBA" id="ARBA00004273"/>
    </source>
</evidence>
<dbReference type="AlphaFoldDB" id="A0AAN7TEG1"/>
<dbReference type="GO" id="GO:0005743">
    <property type="term" value="C:mitochondrial inner membrane"/>
    <property type="evidence" value="ECO:0007669"/>
    <property type="project" value="UniProtKB-SubCell"/>
</dbReference>
<comment type="similarity">
    <text evidence="2">Belongs to the ATPase epsilon chain family.</text>
</comment>
<keyword evidence="6" id="KW-0999">Mitochondrion inner membrane</keyword>
<dbReference type="InterPro" id="IPR036771">
    <property type="entry name" value="ATPsynth_dsu/esu_N"/>
</dbReference>
<dbReference type="Pfam" id="PF21334">
    <property type="entry name" value="ATPD_C_fung"/>
    <property type="match status" value="1"/>
</dbReference>
<dbReference type="SUPFAM" id="SSF51344">
    <property type="entry name" value="Epsilon subunit of F1F0-ATP synthase N-terminal domain"/>
    <property type="match status" value="1"/>
</dbReference>
<evidence type="ECO:0000256" key="13">
    <source>
        <dbReference type="ARBA" id="ARBA00031669"/>
    </source>
</evidence>
<evidence type="ECO:0000256" key="8">
    <source>
        <dbReference type="ARBA" id="ARBA00023065"/>
    </source>
</evidence>
<protein>
    <recommendedName>
        <fullName evidence="3">ATP synthase subunit delta, mitochondrial</fullName>
    </recommendedName>
    <alternativeName>
        <fullName evidence="13">F-ATPase delta subunit</fullName>
    </alternativeName>
</protein>
<dbReference type="InterPro" id="IPR048938">
    <property type="entry name" value="ATPD_C_fung"/>
</dbReference>
<keyword evidence="5" id="KW-0375">Hydrogen ion transport</keyword>
<comment type="caution">
    <text evidence="16">The sequence shown here is derived from an EMBL/GenBank/DDBJ whole genome shotgun (WGS) entry which is preliminary data.</text>
</comment>
<reference evidence="16" key="1">
    <citation type="submission" date="2023-08" db="EMBL/GenBank/DDBJ databases">
        <title>Black Yeasts Isolated from many extreme environments.</title>
        <authorList>
            <person name="Coleine C."/>
            <person name="Stajich J.E."/>
            <person name="Selbmann L."/>
        </authorList>
    </citation>
    <scope>NUCLEOTIDE SEQUENCE</scope>
    <source>
        <strain evidence="16">CCFEE 5401</strain>
    </source>
</reference>
<feature type="domain" description="F1F0-ATP synthase subunit delta C-terminal" evidence="15">
    <location>
        <begin position="181"/>
        <end position="221"/>
    </location>
</feature>
<evidence type="ECO:0000256" key="12">
    <source>
        <dbReference type="ARBA" id="ARBA00023310"/>
    </source>
</evidence>
<evidence type="ECO:0000256" key="3">
    <source>
        <dbReference type="ARBA" id="ARBA00016960"/>
    </source>
</evidence>
<evidence type="ECO:0000256" key="7">
    <source>
        <dbReference type="ARBA" id="ARBA00022946"/>
    </source>
</evidence>
<dbReference type="HAMAP" id="MF_00530">
    <property type="entry name" value="ATP_synth_epsil_bac"/>
    <property type="match status" value="1"/>
</dbReference>
<keyword evidence="4" id="KW-0813">Transport</keyword>
<dbReference type="CDD" id="cd12152">
    <property type="entry name" value="F1-ATPase_delta"/>
    <property type="match status" value="1"/>
</dbReference>
<accession>A0AAN7TEG1</accession>
<keyword evidence="11" id="KW-0139">CF(1)</keyword>
<name>A0AAN7TEG1_9PEZI</name>
<evidence type="ECO:0000256" key="10">
    <source>
        <dbReference type="ARBA" id="ARBA00023136"/>
    </source>
</evidence>
<evidence type="ECO:0000256" key="9">
    <source>
        <dbReference type="ARBA" id="ARBA00023128"/>
    </source>
</evidence>
<evidence type="ECO:0000256" key="2">
    <source>
        <dbReference type="ARBA" id="ARBA00005712"/>
    </source>
</evidence>
<keyword evidence="9" id="KW-0496">Mitochondrion</keyword>
<dbReference type="InterPro" id="IPR020546">
    <property type="entry name" value="ATP_synth_F1_dsu/esu_N"/>
</dbReference>
<dbReference type="FunFam" id="2.60.15.10:FF:000003">
    <property type="entry name" value="ATP synthase subunit delta, mitochondrial"/>
    <property type="match status" value="1"/>
</dbReference>
<keyword evidence="12" id="KW-0066">ATP synthesis</keyword>
<dbReference type="Gene3D" id="6.10.140.880">
    <property type="match status" value="1"/>
</dbReference>
<keyword evidence="10" id="KW-0472">Membrane</keyword>
<organism evidence="16 17">
    <name type="scientific">Meristemomyces frigidus</name>
    <dbReference type="NCBI Taxonomy" id="1508187"/>
    <lineage>
        <taxon>Eukaryota</taxon>
        <taxon>Fungi</taxon>
        <taxon>Dikarya</taxon>
        <taxon>Ascomycota</taxon>
        <taxon>Pezizomycotina</taxon>
        <taxon>Dothideomycetes</taxon>
        <taxon>Dothideomycetidae</taxon>
        <taxon>Mycosphaerellales</taxon>
        <taxon>Teratosphaeriaceae</taxon>
        <taxon>Meristemomyces</taxon>
    </lineage>
</organism>
<dbReference type="Pfam" id="PF02823">
    <property type="entry name" value="ATP-synt_DE_N"/>
    <property type="match status" value="1"/>
</dbReference>
<evidence type="ECO:0000259" key="14">
    <source>
        <dbReference type="Pfam" id="PF02823"/>
    </source>
</evidence>
<proteinExistence type="inferred from homology"/>
<dbReference type="EMBL" id="JAVRRL010000071">
    <property type="protein sequence ID" value="KAK5109074.1"/>
    <property type="molecule type" value="Genomic_DNA"/>
</dbReference>
<dbReference type="Gene3D" id="2.60.15.10">
    <property type="entry name" value="F0F1 ATP synthase delta/epsilon subunit, N-terminal"/>
    <property type="match status" value="1"/>
</dbReference>
<evidence type="ECO:0000256" key="11">
    <source>
        <dbReference type="ARBA" id="ARBA00023196"/>
    </source>
</evidence>
<feature type="domain" description="ATP synthase F1 complex delta/epsilon subunit N-terminal" evidence="14">
    <location>
        <begin position="95"/>
        <end position="167"/>
    </location>
</feature>
<dbReference type="GO" id="GO:0046933">
    <property type="term" value="F:proton-transporting ATP synthase activity, rotational mechanism"/>
    <property type="evidence" value="ECO:0007669"/>
    <property type="project" value="InterPro"/>
</dbReference>
<dbReference type="Proteomes" id="UP001310890">
    <property type="component" value="Unassembled WGS sequence"/>
</dbReference>
<keyword evidence="7" id="KW-0809">Transit peptide</keyword>